<organism evidence="3">
    <name type="scientific">Tanacetum cinerariifolium</name>
    <name type="common">Dalmatian daisy</name>
    <name type="synonym">Chrysanthemum cinerariifolium</name>
    <dbReference type="NCBI Taxonomy" id="118510"/>
    <lineage>
        <taxon>Eukaryota</taxon>
        <taxon>Viridiplantae</taxon>
        <taxon>Streptophyta</taxon>
        <taxon>Embryophyta</taxon>
        <taxon>Tracheophyta</taxon>
        <taxon>Spermatophyta</taxon>
        <taxon>Magnoliopsida</taxon>
        <taxon>eudicotyledons</taxon>
        <taxon>Gunneridae</taxon>
        <taxon>Pentapetalae</taxon>
        <taxon>asterids</taxon>
        <taxon>campanulids</taxon>
        <taxon>Asterales</taxon>
        <taxon>Asteraceae</taxon>
        <taxon>Asteroideae</taxon>
        <taxon>Anthemideae</taxon>
        <taxon>Anthemidinae</taxon>
        <taxon>Tanacetum</taxon>
    </lineage>
</organism>
<comment type="caution">
    <text evidence="3">The sequence shown here is derived from an EMBL/GenBank/DDBJ whole genome shotgun (WGS) entry which is preliminary data.</text>
</comment>
<dbReference type="InterPro" id="IPR044821">
    <property type="entry name" value="At1g28695/At4g15970-like"/>
</dbReference>
<keyword evidence="3" id="KW-0808">Transferase</keyword>
<dbReference type="Pfam" id="PF03407">
    <property type="entry name" value="Nucleotid_trans"/>
    <property type="match status" value="1"/>
</dbReference>
<evidence type="ECO:0000259" key="2">
    <source>
        <dbReference type="Pfam" id="PF03407"/>
    </source>
</evidence>
<feature type="compositionally biased region" description="Basic and acidic residues" evidence="1">
    <location>
        <begin position="516"/>
        <end position="525"/>
    </location>
</feature>
<dbReference type="AlphaFoldDB" id="A0A699H060"/>
<dbReference type="EMBL" id="BKCJ010082169">
    <property type="protein sequence ID" value="GEW95642.1"/>
    <property type="molecule type" value="Genomic_DNA"/>
</dbReference>
<feature type="region of interest" description="Disordered" evidence="1">
    <location>
        <begin position="546"/>
        <end position="571"/>
    </location>
</feature>
<dbReference type="GO" id="GO:0016740">
    <property type="term" value="F:transferase activity"/>
    <property type="evidence" value="ECO:0007669"/>
    <property type="project" value="UniProtKB-KW"/>
</dbReference>
<gene>
    <name evidence="3" type="ORF">Tci_267618</name>
</gene>
<evidence type="ECO:0000256" key="1">
    <source>
        <dbReference type="SAM" id="MobiDB-lite"/>
    </source>
</evidence>
<dbReference type="PANTHER" id="PTHR46038">
    <property type="entry name" value="EXPRESSED PROTEIN-RELATED"/>
    <property type="match status" value="1"/>
</dbReference>
<accession>A0A699H060</accession>
<sequence>MPALSPSAESSNHCSLLRHSKVLLQTPELSFRTGNQTQKLLNHLVVVAWDQKAYARCLKLHPHCYYLSTDGVDFSEEAYYMAPDYLNMMWRRTNFLRNVVDLGYNFLFTDADIMWFRDPFPHFHEDGDFQIACDYFNGNPIDLNNLPNGGFIYVKSNRKTIQFYKYWCDSNLTYPGLNEQDVFNKIKYGPFIRDNGLQMRFLDTVFFGGFCEPSRDFDKVCTMHANCCVGLENKVQDLGILLKDWRKYKNSFVNRTSLLGSFSWTVPQSCRGSLQRPRASKKKSDHDGWMSFSKRPGKNTPQCYTKPLDSLKNWNNRFFWVDERVFPTVVDWRTNAPKDGIPAESTYSIEAMRALDTHCTPIQKQPEMLLCIVGISRMYYLGNDVYPTFLHDDDQGGLIRAPNPTKVKIGSRLRAPHEVPLLTLTANRVIEMEDPVAATDSSGIPSTIERSPLDFAHEARASDQGTVALEMPPSENVPATDAPGESQAKEVVAADPPAATESRKRGRDVNAPPKVLRRDHADPRPTRSAHGGKSLAAIQLGLASAHPVPMPKNAPAGVSDPDPLGFADHQSCHPADIAQSFQGTAVAGDPDSENASSLLAVGSPKNIYRPEWGVANGSLVDTPKACQDLVDHVAPPGYFSKLRHLHNDEFFRRYNVNLARQVAMGSQLRLRFEQEAKLLRKSVAQVARRDKRIQGRELEIKKPESITGGRDEYEESRGRQEYRAKPRTGRYACPVLGSSGEQRAPIPAEIEARLDALSIDFNEELYPHMLTAIAGRRWVIGRGLRLAVMKCGEPLELRQAFVEVVSAGIAKGLSEGLRHGLQHGQAQLSLESIKAYDTEAEAKFVAALRALKDLKYPLVDQLEGLKDAPMDVIMAALYLESDTGDDAPQYIRDFVPAPLISPSMFTQSRAEKNKKCRIVCRTHGVDSAHRARSDGVPVSVHTVVP</sequence>
<evidence type="ECO:0000313" key="3">
    <source>
        <dbReference type="EMBL" id="GEW95642.1"/>
    </source>
</evidence>
<dbReference type="InterPro" id="IPR005069">
    <property type="entry name" value="Nucl-diP-sugar_transferase"/>
</dbReference>
<proteinExistence type="predicted"/>
<feature type="region of interest" description="Disordered" evidence="1">
    <location>
        <begin position="468"/>
        <end position="533"/>
    </location>
</feature>
<protein>
    <submittedName>
        <fullName evidence="3">Putative nucleotide-diphospho-sugar transferase, nucleotide-diphospho-sugar transferase</fullName>
    </submittedName>
</protein>
<dbReference type="PANTHER" id="PTHR46038:SF62">
    <property type="entry name" value="GLYCOSYLTRANSFERASE"/>
    <property type="match status" value="1"/>
</dbReference>
<feature type="region of interest" description="Disordered" evidence="1">
    <location>
        <begin position="704"/>
        <end position="723"/>
    </location>
</feature>
<feature type="domain" description="Nucleotide-diphospho-sugar transferase" evidence="2">
    <location>
        <begin position="40"/>
        <end position="238"/>
    </location>
</feature>
<reference evidence="3" key="1">
    <citation type="journal article" date="2019" name="Sci. Rep.">
        <title>Draft genome of Tanacetum cinerariifolium, the natural source of mosquito coil.</title>
        <authorList>
            <person name="Yamashiro T."/>
            <person name="Shiraishi A."/>
            <person name="Satake H."/>
            <person name="Nakayama K."/>
        </authorList>
    </citation>
    <scope>NUCLEOTIDE SEQUENCE</scope>
</reference>
<name>A0A699H060_TANCI</name>